<dbReference type="AlphaFoldDB" id="A0A168M183"/>
<feature type="region of interest" description="Disordered" evidence="4">
    <location>
        <begin position="71"/>
        <end position="121"/>
    </location>
</feature>
<evidence type="ECO:0000256" key="3">
    <source>
        <dbReference type="ARBA" id="ARBA00023163"/>
    </source>
</evidence>
<dbReference type="PROSITE" id="PS50043">
    <property type="entry name" value="HTH_LUXR_2"/>
    <property type="match status" value="1"/>
</dbReference>
<evidence type="ECO:0000256" key="2">
    <source>
        <dbReference type="ARBA" id="ARBA00023125"/>
    </source>
</evidence>
<evidence type="ECO:0000256" key="5">
    <source>
        <dbReference type="SAM" id="Phobius"/>
    </source>
</evidence>
<dbReference type="InterPro" id="IPR036388">
    <property type="entry name" value="WH-like_DNA-bd_sf"/>
</dbReference>
<dbReference type="PANTHER" id="PTHR44688">
    <property type="entry name" value="DNA-BINDING TRANSCRIPTIONAL ACTIVATOR DEVR_DOSR"/>
    <property type="match status" value="1"/>
</dbReference>
<dbReference type="Proteomes" id="UP000059113">
    <property type="component" value="Chromosome"/>
</dbReference>
<keyword evidence="5" id="KW-0812">Transmembrane</keyword>
<dbReference type="GO" id="GO:0003677">
    <property type="term" value="F:DNA binding"/>
    <property type="evidence" value="ECO:0007669"/>
    <property type="project" value="UniProtKB-KW"/>
</dbReference>
<evidence type="ECO:0000256" key="1">
    <source>
        <dbReference type="ARBA" id="ARBA00023015"/>
    </source>
</evidence>
<dbReference type="KEGG" id="ery:CP97_14709"/>
<keyword evidence="3" id="KW-0804">Transcription</keyword>
<dbReference type="OrthoDB" id="7501479at2"/>
<keyword evidence="5" id="KW-1133">Transmembrane helix</keyword>
<protein>
    <recommendedName>
        <fullName evidence="6">HTH luxR-type domain-containing protein</fullName>
    </recommendedName>
</protein>
<dbReference type="SUPFAM" id="SSF46894">
    <property type="entry name" value="C-terminal effector domain of the bipartite response regulators"/>
    <property type="match status" value="1"/>
</dbReference>
<feature type="transmembrane region" description="Helical" evidence="5">
    <location>
        <begin position="142"/>
        <end position="168"/>
    </location>
</feature>
<feature type="compositionally biased region" description="Polar residues" evidence="4">
    <location>
        <begin position="71"/>
        <end position="91"/>
    </location>
</feature>
<evidence type="ECO:0000259" key="6">
    <source>
        <dbReference type="PROSITE" id="PS50043"/>
    </source>
</evidence>
<proteinExistence type="predicted"/>
<keyword evidence="2" id="KW-0238">DNA-binding</keyword>
<dbReference type="PANTHER" id="PTHR44688:SF16">
    <property type="entry name" value="DNA-BINDING TRANSCRIPTIONAL ACTIVATOR DEVR_DOSR"/>
    <property type="match status" value="1"/>
</dbReference>
<keyword evidence="8" id="KW-1185">Reference proteome</keyword>
<organism evidence="7 8">
    <name type="scientific">Aurantiacibacter atlanticus</name>
    <dbReference type="NCBI Taxonomy" id="1648404"/>
    <lineage>
        <taxon>Bacteria</taxon>
        <taxon>Pseudomonadati</taxon>
        <taxon>Pseudomonadota</taxon>
        <taxon>Alphaproteobacteria</taxon>
        <taxon>Sphingomonadales</taxon>
        <taxon>Erythrobacteraceae</taxon>
        <taxon>Aurantiacibacter</taxon>
    </lineage>
</organism>
<feature type="compositionally biased region" description="Basic and acidic residues" evidence="4">
    <location>
        <begin position="107"/>
        <end position="116"/>
    </location>
</feature>
<dbReference type="GO" id="GO:0006355">
    <property type="term" value="P:regulation of DNA-templated transcription"/>
    <property type="evidence" value="ECO:0007669"/>
    <property type="project" value="InterPro"/>
</dbReference>
<evidence type="ECO:0000256" key="4">
    <source>
        <dbReference type="SAM" id="MobiDB-lite"/>
    </source>
</evidence>
<dbReference type="InterPro" id="IPR000792">
    <property type="entry name" value="Tscrpt_reg_LuxR_C"/>
</dbReference>
<dbReference type="STRING" id="1648404.CP97_14709"/>
<dbReference type="Pfam" id="PF00196">
    <property type="entry name" value="GerE"/>
    <property type="match status" value="1"/>
</dbReference>
<dbReference type="PRINTS" id="PR00038">
    <property type="entry name" value="HTHLUXR"/>
</dbReference>
<reference evidence="8" key="2">
    <citation type="submission" date="2015-04" db="EMBL/GenBank/DDBJ databases">
        <title>The complete genome sequence of Erythrobacter sp. s21-N3.</title>
        <authorList>
            <person name="Zhuang L."/>
            <person name="Liu Y."/>
            <person name="Shao Z."/>
        </authorList>
    </citation>
    <scope>NUCLEOTIDE SEQUENCE [LARGE SCALE GENOMIC DNA]</scope>
    <source>
        <strain evidence="8">s21-N3</strain>
    </source>
</reference>
<evidence type="ECO:0000313" key="7">
    <source>
        <dbReference type="EMBL" id="ANC50395.1"/>
    </source>
</evidence>
<name>A0A168M183_9SPHN</name>
<dbReference type="EMBL" id="CP011310">
    <property type="protein sequence ID" value="ANC50395.1"/>
    <property type="molecule type" value="Genomic_DNA"/>
</dbReference>
<dbReference type="Gene3D" id="1.10.10.10">
    <property type="entry name" value="Winged helix-like DNA-binding domain superfamily/Winged helix DNA-binding domain"/>
    <property type="match status" value="1"/>
</dbReference>
<keyword evidence="1" id="KW-0805">Transcription regulation</keyword>
<reference evidence="7 8" key="1">
    <citation type="journal article" date="2015" name="Int. J. Syst. Evol. Microbiol.">
        <title>Erythrobacter atlanticus sp. nov., a bacterium from ocean sediment able to degrade polycyclic aromatic hydrocarbons.</title>
        <authorList>
            <person name="Zhuang L."/>
            <person name="Liu Y."/>
            <person name="Wang L."/>
            <person name="Wang W."/>
            <person name="Shao Z."/>
        </authorList>
    </citation>
    <scope>NUCLEOTIDE SEQUENCE [LARGE SCALE GENOMIC DNA]</scope>
    <source>
        <strain evidence="8">s21-N3</strain>
    </source>
</reference>
<sequence length="175" mass="19469">MELDGLRRRLDGLTDKQREVLNLLVQHKTSKEIARILGISPYTVDQRIAAARRKMNARSRNELAAEYQNATSDLSDQSISEGSVYQSSQVGKSDETRDEGSGNDANVEDRDKHPDATNRSGRNLPVVDYRVVPESFEGNLGYFWRVAAIVGITLIFLIVVLVGFAIFAQLSDLLS</sequence>
<dbReference type="InterPro" id="IPR016032">
    <property type="entry name" value="Sig_transdc_resp-reg_C-effctor"/>
</dbReference>
<feature type="domain" description="HTH luxR-type" evidence="6">
    <location>
        <begin position="6"/>
        <end position="71"/>
    </location>
</feature>
<accession>A0A168M183</accession>
<dbReference type="CDD" id="cd06170">
    <property type="entry name" value="LuxR_C_like"/>
    <property type="match status" value="1"/>
</dbReference>
<gene>
    <name evidence="7" type="ORF">CP97_14709</name>
</gene>
<keyword evidence="5" id="KW-0472">Membrane</keyword>
<dbReference type="SMART" id="SM00421">
    <property type="entry name" value="HTH_LUXR"/>
    <property type="match status" value="1"/>
</dbReference>
<evidence type="ECO:0000313" key="8">
    <source>
        <dbReference type="Proteomes" id="UP000059113"/>
    </source>
</evidence>